<organism evidence="12 13">
    <name type="scientific">Caulobacter segnis</name>
    <dbReference type="NCBI Taxonomy" id="88688"/>
    <lineage>
        <taxon>Bacteria</taxon>
        <taxon>Pseudomonadati</taxon>
        <taxon>Pseudomonadota</taxon>
        <taxon>Alphaproteobacteria</taxon>
        <taxon>Caulobacterales</taxon>
        <taxon>Caulobacteraceae</taxon>
        <taxon>Caulobacter</taxon>
    </lineage>
</organism>
<comment type="function">
    <text evidence="8">Catalyzes the attachment of tyrosine to tRNA(Tyr) in a two-step reaction: tyrosine is first activated by ATP to form Tyr-AMP and then transferred to the acceptor end of tRNA(Tyr).</text>
</comment>
<dbReference type="InterPro" id="IPR002307">
    <property type="entry name" value="Tyr-tRNA-ligase"/>
</dbReference>
<dbReference type="InterPro" id="IPR024088">
    <property type="entry name" value="Tyr-tRNA-ligase_bac-type"/>
</dbReference>
<keyword evidence="6 8" id="KW-0030">Aminoacyl-tRNA synthetase</keyword>
<evidence type="ECO:0000313" key="12">
    <source>
        <dbReference type="EMBL" id="USQ93706.1"/>
    </source>
</evidence>
<dbReference type="PANTHER" id="PTHR11766:SF0">
    <property type="entry name" value="TYROSINE--TRNA LIGASE, MITOCHONDRIAL"/>
    <property type="match status" value="1"/>
</dbReference>
<dbReference type="HAMAP" id="MF_02006">
    <property type="entry name" value="Tyr_tRNA_synth_type1"/>
    <property type="match status" value="1"/>
</dbReference>
<feature type="region of interest" description="Disordered" evidence="10">
    <location>
        <begin position="1"/>
        <end position="25"/>
    </location>
</feature>
<dbReference type="CDD" id="cd00165">
    <property type="entry name" value="S4"/>
    <property type="match status" value="1"/>
</dbReference>
<keyword evidence="2 8" id="KW-0547">Nucleotide-binding</keyword>
<evidence type="ECO:0000256" key="6">
    <source>
        <dbReference type="ARBA" id="ARBA00023146"/>
    </source>
</evidence>
<dbReference type="EC" id="6.1.1.1" evidence="8"/>
<dbReference type="Proteomes" id="UP001057520">
    <property type="component" value="Chromosome"/>
</dbReference>
<dbReference type="NCBIfam" id="TIGR00234">
    <property type="entry name" value="tyrS"/>
    <property type="match status" value="1"/>
</dbReference>
<dbReference type="InterPro" id="IPR014729">
    <property type="entry name" value="Rossmann-like_a/b/a_fold"/>
</dbReference>
<sequence length="441" mass="47797">MKPPHTDLAVLDGPPSQSESRTMSAASSFKSEFLRTLEARGYIHQITHPDELDAACAGGIVTAYIGFDATAPSLHVGSLIQIMMLRRLQQAGHKPIVLMGGGTTKVGDPTGKDESRKLLSDADIAANIAGIKQVFAKFLTFGDGPTDAIMVDNDEWLSKFGYVQFLRDYGVHFTVNRMLAFDSVKLRLEREQPMTFLEFNYMLMQATDFLELNRKYGCVLQMGGSDQWGNILNGVELTRRVDQKAAFGLTTPLLATASGAKMGKTMAGAVWLNAEQLSPYDYWQFWRNTEDADVGRFLKLFTDLPLEKIAELEALPGAQINDAKKVLADEATRMAHGDEEARKARDAAEKAFEQGALSADLPTFEVPAADLEAGVVLAALFADAGLAASRGEARRLAQGGGLKVNDKAEADANRVITSADLVEGVVKLAAGKKKIVLVKPV</sequence>
<feature type="binding site" evidence="8">
    <location>
        <position position="205"/>
    </location>
    <ligand>
        <name>L-tyrosine</name>
        <dbReference type="ChEBI" id="CHEBI:58315"/>
    </ligand>
</feature>
<evidence type="ECO:0000256" key="10">
    <source>
        <dbReference type="SAM" id="MobiDB-lite"/>
    </source>
</evidence>
<gene>
    <name evidence="8 12" type="primary">tyrS</name>
    <name evidence="12" type="ORF">MZV50_13805</name>
</gene>
<dbReference type="Pfam" id="PF22421">
    <property type="entry name" value="SYY_C-terminal"/>
    <property type="match status" value="1"/>
</dbReference>
<dbReference type="GO" id="GO:0004831">
    <property type="term" value="F:tyrosine-tRNA ligase activity"/>
    <property type="evidence" value="ECO:0007669"/>
    <property type="project" value="UniProtKB-EC"/>
</dbReference>
<feature type="domain" description="Tyrosine--tRNA ligase SYY-like C-terminal" evidence="11">
    <location>
        <begin position="359"/>
        <end position="438"/>
    </location>
</feature>
<keyword evidence="3 8" id="KW-0067">ATP-binding</keyword>
<dbReference type="InterPro" id="IPR024107">
    <property type="entry name" value="Tyr-tRNA-ligase_bac_1"/>
</dbReference>
<keyword evidence="13" id="KW-1185">Reference proteome</keyword>
<dbReference type="EMBL" id="CP096040">
    <property type="protein sequence ID" value="USQ93706.1"/>
    <property type="molecule type" value="Genomic_DNA"/>
</dbReference>
<dbReference type="Gene3D" id="1.10.240.10">
    <property type="entry name" value="Tyrosyl-Transfer RNA Synthetase"/>
    <property type="match status" value="1"/>
</dbReference>
<dbReference type="CDD" id="cd00805">
    <property type="entry name" value="TyrRS_core"/>
    <property type="match status" value="1"/>
</dbReference>
<feature type="binding site" evidence="8">
    <location>
        <position position="64"/>
    </location>
    <ligand>
        <name>L-tyrosine</name>
        <dbReference type="ChEBI" id="CHEBI:58315"/>
    </ligand>
</feature>
<dbReference type="InterPro" id="IPR002305">
    <property type="entry name" value="aa-tRNA-synth_Ic"/>
</dbReference>
<dbReference type="SUPFAM" id="SSF52374">
    <property type="entry name" value="Nucleotidylyl transferase"/>
    <property type="match status" value="1"/>
</dbReference>
<accession>A0ABY4ZLX7</accession>
<dbReference type="PANTHER" id="PTHR11766">
    <property type="entry name" value="TYROSYL-TRNA SYNTHETASE"/>
    <property type="match status" value="1"/>
</dbReference>
<dbReference type="Gene3D" id="3.40.50.620">
    <property type="entry name" value="HUPs"/>
    <property type="match status" value="1"/>
</dbReference>
<evidence type="ECO:0000256" key="2">
    <source>
        <dbReference type="ARBA" id="ARBA00022741"/>
    </source>
</evidence>
<dbReference type="Gene3D" id="3.10.290.10">
    <property type="entry name" value="RNA-binding S4 domain"/>
    <property type="match status" value="1"/>
</dbReference>
<evidence type="ECO:0000256" key="3">
    <source>
        <dbReference type="ARBA" id="ARBA00022840"/>
    </source>
</evidence>
<comment type="catalytic activity">
    <reaction evidence="7 8">
        <text>tRNA(Tyr) + L-tyrosine + ATP = L-tyrosyl-tRNA(Tyr) + AMP + diphosphate + H(+)</text>
        <dbReference type="Rhea" id="RHEA:10220"/>
        <dbReference type="Rhea" id="RHEA-COMP:9706"/>
        <dbReference type="Rhea" id="RHEA-COMP:9707"/>
        <dbReference type="ChEBI" id="CHEBI:15378"/>
        <dbReference type="ChEBI" id="CHEBI:30616"/>
        <dbReference type="ChEBI" id="CHEBI:33019"/>
        <dbReference type="ChEBI" id="CHEBI:58315"/>
        <dbReference type="ChEBI" id="CHEBI:78442"/>
        <dbReference type="ChEBI" id="CHEBI:78536"/>
        <dbReference type="ChEBI" id="CHEBI:456215"/>
        <dbReference type="EC" id="6.1.1.1"/>
    </reaction>
</comment>
<dbReference type="InterPro" id="IPR036986">
    <property type="entry name" value="S4_RNA-bd_sf"/>
</dbReference>
<evidence type="ECO:0000256" key="9">
    <source>
        <dbReference type="PROSITE-ProRule" id="PRU00182"/>
    </source>
</evidence>
<evidence type="ECO:0000256" key="4">
    <source>
        <dbReference type="ARBA" id="ARBA00022884"/>
    </source>
</evidence>
<feature type="short sequence motif" description="'KMSKS' region" evidence="8">
    <location>
        <begin position="261"/>
        <end position="265"/>
    </location>
</feature>
<feature type="binding site" evidence="8">
    <location>
        <position position="264"/>
    </location>
    <ligand>
        <name>ATP</name>
        <dbReference type="ChEBI" id="CHEBI:30616"/>
    </ligand>
</feature>
<dbReference type="PRINTS" id="PR01040">
    <property type="entry name" value="TRNASYNTHTYR"/>
</dbReference>
<dbReference type="Pfam" id="PF00579">
    <property type="entry name" value="tRNA-synt_1b"/>
    <property type="match status" value="1"/>
</dbReference>
<comment type="similarity">
    <text evidence="8">Belongs to the class-I aminoacyl-tRNA synthetase family. TyrS type 1 subfamily.</text>
</comment>
<comment type="subunit">
    <text evidence="8">Homodimer.</text>
</comment>
<evidence type="ECO:0000256" key="1">
    <source>
        <dbReference type="ARBA" id="ARBA00022598"/>
    </source>
</evidence>
<dbReference type="SUPFAM" id="SSF55174">
    <property type="entry name" value="Alpha-L RNA-binding motif"/>
    <property type="match status" value="1"/>
</dbReference>
<evidence type="ECO:0000256" key="5">
    <source>
        <dbReference type="ARBA" id="ARBA00022917"/>
    </source>
</evidence>
<evidence type="ECO:0000256" key="7">
    <source>
        <dbReference type="ARBA" id="ARBA00048248"/>
    </source>
</evidence>
<comment type="subcellular location">
    <subcellularLocation>
        <location evidence="8">Cytoplasm</location>
    </subcellularLocation>
</comment>
<evidence type="ECO:0000259" key="11">
    <source>
        <dbReference type="Pfam" id="PF22421"/>
    </source>
</evidence>
<proteinExistence type="inferred from homology"/>
<feature type="binding site" evidence="8">
    <location>
        <position position="201"/>
    </location>
    <ligand>
        <name>L-tyrosine</name>
        <dbReference type="ChEBI" id="CHEBI:58315"/>
    </ligand>
</feature>
<dbReference type="InterPro" id="IPR054608">
    <property type="entry name" value="SYY-like_C"/>
</dbReference>
<keyword evidence="4 9" id="KW-0694">RNA-binding</keyword>
<keyword evidence="1 8" id="KW-0436">Ligase</keyword>
<dbReference type="PROSITE" id="PS50889">
    <property type="entry name" value="S4"/>
    <property type="match status" value="1"/>
</dbReference>
<keyword evidence="8" id="KW-0963">Cytoplasm</keyword>
<evidence type="ECO:0000313" key="13">
    <source>
        <dbReference type="Proteomes" id="UP001057520"/>
    </source>
</evidence>
<protein>
    <recommendedName>
        <fullName evidence="8">Tyrosine--tRNA ligase</fullName>
        <ecNumber evidence="8">6.1.1.1</ecNumber>
    </recommendedName>
    <alternativeName>
        <fullName evidence="8">Tyrosyl-tRNA synthetase</fullName>
        <shortName evidence="8">TyrRS</shortName>
    </alternativeName>
</protein>
<feature type="compositionally biased region" description="Polar residues" evidence="10">
    <location>
        <begin position="15"/>
        <end position="25"/>
    </location>
</feature>
<evidence type="ECO:0000256" key="8">
    <source>
        <dbReference type="HAMAP-Rule" id="MF_02006"/>
    </source>
</evidence>
<name>A0ABY4ZLX7_9CAUL</name>
<keyword evidence="5 8" id="KW-0648">Protein biosynthesis</keyword>
<reference evidence="12 13" key="1">
    <citation type="submission" date="2022-04" db="EMBL/GenBank/DDBJ databases">
        <title>Genome sequence of soybean root-associated Caulobacter segnis RL271.</title>
        <authorList>
            <person name="Longley R."/>
            <person name="Bonito G."/>
            <person name="Trigodet F."/>
            <person name="Crosson S."/>
            <person name="Fiebig A."/>
        </authorList>
    </citation>
    <scope>NUCLEOTIDE SEQUENCE [LARGE SCALE GENOMIC DNA]</scope>
    <source>
        <strain evidence="12 13">RL271</strain>
    </source>
</reference>
<feature type="short sequence motif" description="'HIGH' region" evidence="8">
    <location>
        <begin position="69"/>
        <end position="78"/>
    </location>
</feature>